<name>A0A8H4XQ40_9HYPO</name>
<dbReference type="InterPro" id="IPR023631">
    <property type="entry name" value="Amidase_dom"/>
</dbReference>
<comment type="similarity">
    <text evidence="1">Belongs to the amidase family.</text>
</comment>
<proteinExistence type="inferred from homology"/>
<feature type="active site" description="Charge relay system" evidence="3">
    <location>
        <position position="144"/>
    </location>
</feature>
<evidence type="ECO:0000313" key="6">
    <source>
        <dbReference type="EMBL" id="KAF4984102.1"/>
    </source>
</evidence>
<dbReference type="Gene3D" id="3.90.1300.10">
    <property type="entry name" value="Amidase signature (AS) domain"/>
    <property type="match status" value="1"/>
</dbReference>
<dbReference type="SUPFAM" id="SSF75304">
    <property type="entry name" value="Amidase signature (AS) enzymes"/>
    <property type="match status" value="1"/>
</dbReference>
<feature type="domain" description="Amidase" evidence="5">
    <location>
        <begin position="88"/>
        <end position="543"/>
    </location>
</feature>
<feature type="binding site" evidence="4">
    <location>
        <position position="194"/>
    </location>
    <ligand>
        <name>substrate</name>
    </ligand>
</feature>
<evidence type="ECO:0000256" key="1">
    <source>
        <dbReference type="ARBA" id="ARBA00009199"/>
    </source>
</evidence>
<protein>
    <recommendedName>
        <fullName evidence="5">Amidase domain-containing protein</fullName>
    </recommendedName>
</protein>
<comment type="caution">
    <text evidence="6">The sequence shown here is derived from an EMBL/GenBank/DDBJ whole genome shotgun (WGS) entry which is preliminary data.</text>
</comment>
<dbReference type="EMBL" id="JABEYC010000034">
    <property type="protein sequence ID" value="KAF4984102.1"/>
    <property type="molecule type" value="Genomic_DNA"/>
</dbReference>
<feature type="binding site" evidence="4">
    <location>
        <begin position="241"/>
        <end position="244"/>
    </location>
    <ligand>
        <name>substrate</name>
    </ligand>
</feature>
<dbReference type="PANTHER" id="PTHR46072:SF3">
    <property type="entry name" value="AMIDASE"/>
    <property type="match status" value="1"/>
</dbReference>
<evidence type="ECO:0000256" key="2">
    <source>
        <dbReference type="ARBA" id="ARBA00022801"/>
    </source>
</evidence>
<keyword evidence="7" id="KW-1185">Reference proteome</keyword>
<organism evidence="6 7">
    <name type="scientific">Fusarium zealandicum</name>
    <dbReference type="NCBI Taxonomy" id="1053134"/>
    <lineage>
        <taxon>Eukaryota</taxon>
        <taxon>Fungi</taxon>
        <taxon>Dikarya</taxon>
        <taxon>Ascomycota</taxon>
        <taxon>Pezizomycotina</taxon>
        <taxon>Sordariomycetes</taxon>
        <taxon>Hypocreomycetidae</taxon>
        <taxon>Hypocreales</taxon>
        <taxon>Nectriaceae</taxon>
        <taxon>Fusarium</taxon>
        <taxon>Fusarium staphyleae species complex</taxon>
    </lineage>
</organism>
<evidence type="ECO:0000256" key="4">
    <source>
        <dbReference type="PIRSR" id="PIRSR001221-2"/>
    </source>
</evidence>
<gene>
    <name evidence="6" type="ORF">FZEAL_641</name>
</gene>
<dbReference type="InterPro" id="IPR036928">
    <property type="entry name" value="AS_sf"/>
</dbReference>
<dbReference type="Pfam" id="PF01425">
    <property type="entry name" value="Amidase"/>
    <property type="match status" value="1"/>
</dbReference>
<dbReference type="OrthoDB" id="6428749at2759"/>
<feature type="active site" description="Charge relay system" evidence="3">
    <location>
        <position position="220"/>
    </location>
</feature>
<reference evidence="6" key="1">
    <citation type="journal article" date="2020" name="BMC Genomics">
        <title>Correction to: Identification and distribution of gene clusters required for synthesis of sphingolipid metabolism inhibitors in diverse species of the filamentous fungus Fusarium.</title>
        <authorList>
            <person name="Kim H.S."/>
            <person name="Lohmar J.M."/>
            <person name="Busman M."/>
            <person name="Brown D.W."/>
            <person name="Naumann T.A."/>
            <person name="Divon H.H."/>
            <person name="Lysoe E."/>
            <person name="Uhlig S."/>
            <person name="Proctor R.H."/>
        </authorList>
    </citation>
    <scope>NUCLEOTIDE SEQUENCE</scope>
    <source>
        <strain evidence="6">NRRL 22465</strain>
    </source>
</reference>
<feature type="binding site" evidence="4">
    <location>
        <position position="220"/>
    </location>
    <ligand>
        <name>substrate</name>
    </ligand>
</feature>
<evidence type="ECO:0000259" key="5">
    <source>
        <dbReference type="Pfam" id="PF01425"/>
    </source>
</evidence>
<reference evidence="6" key="2">
    <citation type="submission" date="2020-05" db="EMBL/GenBank/DDBJ databases">
        <authorList>
            <person name="Kim H.-S."/>
            <person name="Proctor R.H."/>
            <person name="Brown D.W."/>
        </authorList>
    </citation>
    <scope>NUCLEOTIDE SEQUENCE</scope>
    <source>
        <strain evidence="6">NRRL 22465</strain>
    </source>
</reference>
<dbReference type="AlphaFoldDB" id="A0A8H4XQ40"/>
<keyword evidence="2" id="KW-0378">Hydrolase</keyword>
<evidence type="ECO:0000313" key="7">
    <source>
        <dbReference type="Proteomes" id="UP000635477"/>
    </source>
</evidence>
<dbReference type="GO" id="GO:0016787">
    <property type="term" value="F:hydrolase activity"/>
    <property type="evidence" value="ECO:0007669"/>
    <property type="project" value="UniProtKB-KW"/>
</dbReference>
<dbReference type="PIRSF" id="PIRSF001221">
    <property type="entry name" value="Amidase_fungi"/>
    <property type="match status" value="1"/>
</dbReference>
<evidence type="ECO:0000256" key="3">
    <source>
        <dbReference type="PIRSR" id="PIRSR001221-1"/>
    </source>
</evidence>
<accession>A0A8H4XQ40</accession>
<sequence length="558" mass="60920">MSATTDWESIAALHRTKQLDSTPSTWLLKEAQLQELRNAGTPSEGRLIESKAVQRSGLLSDRELLITEDFKATELLAKISCQELSSEEVVVAFCKRASLAQQLTSCLTEVMFNEAIERAKILDKQLKETGKLAGPLHGLPISLKDTFVVKGHHATVGYVEFLRRPIPDTNSALVDLLVDAGAVLFCKTNLPQTMMTADSENNVFGRTLNPHNTNLTAGGSTGGEGALLSFRGSPLGVGTDIAGSIRIPSLCCGIYGFKPTGDRVPFWGQAHYPFPRIALPGVVPTAGPMGNSVEDLLMFMRTVMGQQPWRYDPTAINVPWRDLNEGFDKPLTIGILSDDPSSPVHPPVRRALEKAASALQKDGHNVVHLSPNPQTSAGLGGKIGFQYFGMGHRDLDAIAREIGEPLVASVVRGAHPFGKGEFPVSPDLPIPQRLSDLNQVKFSYAKAWQQTWLDNELDVILTPGAVSTAVPHDTYGIPNYTTMWNVLDYPAGIIPYGTSSKFEDDQFEKGQALFDPDYQPEVMHGAPCALQVVTPRFQDEECLRAMQIIDKSLRLHSD</sequence>
<dbReference type="Proteomes" id="UP000635477">
    <property type="component" value="Unassembled WGS sequence"/>
</dbReference>
<feature type="active site" description="Acyl-ester intermediate" evidence="3">
    <location>
        <position position="244"/>
    </location>
</feature>
<dbReference type="PANTHER" id="PTHR46072">
    <property type="entry name" value="AMIDASE-RELATED-RELATED"/>
    <property type="match status" value="1"/>
</dbReference>